<dbReference type="EMBL" id="PVXQ01000025">
    <property type="protein sequence ID" value="PRR81700.1"/>
    <property type="molecule type" value="Genomic_DNA"/>
</dbReference>
<dbReference type="InterPro" id="IPR035919">
    <property type="entry name" value="EAL_sf"/>
</dbReference>
<sequence length="319" mass="36733">MMQQEILEDVEPTDEIINACKELKEKGYILALDDFVFHSKYEELIKLADIIKIDFSITKGEERKNIVQELNCNNRIKFLAEKVETIKEYNEALNYGYEYFQGYYFSKPKILSSKGINTNKYIALKILDKINKNEVDFDEIESLILKDVGLSYKLLRLINSASIGLKNEISSIKYALALLGKKEIVKWLYVVLLNELKQNSSKELVSLGLLRAKFCEKLCINSKIRDKGFMAYMTGLFSLMDAILGAPIDNIVKELYLPDEVKDALISKNNSLNDILSLVISYEKGDWNRVLDFAKELSIKPDIIVKNYFDSLEWVRTIA</sequence>
<proteinExistence type="predicted"/>
<dbReference type="InterPro" id="IPR052340">
    <property type="entry name" value="RNase_Y/CdgJ"/>
</dbReference>
<dbReference type="PROSITE" id="PS51833">
    <property type="entry name" value="HDOD"/>
    <property type="match status" value="1"/>
</dbReference>
<evidence type="ECO:0000259" key="2">
    <source>
        <dbReference type="PROSITE" id="PS51833"/>
    </source>
</evidence>
<protein>
    <submittedName>
        <fullName evidence="3">EAL domain protein</fullName>
    </submittedName>
</protein>
<gene>
    <name evidence="3" type="ORF">CLVI_23090</name>
</gene>
<dbReference type="InterPro" id="IPR001633">
    <property type="entry name" value="EAL_dom"/>
</dbReference>
<reference evidence="3 4" key="1">
    <citation type="submission" date="2018-03" db="EMBL/GenBank/DDBJ databases">
        <title>Genome sequence of Clostridium vincentii DSM 10228.</title>
        <authorList>
            <person name="Poehlein A."/>
            <person name="Daniel R."/>
        </authorList>
    </citation>
    <scope>NUCLEOTIDE SEQUENCE [LARGE SCALE GENOMIC DNA]</scope>
    <source>
        <strain evidence="3 4">DSM 10228</strain>
    </source>
</reference>
<dbReference type="Pfam" id="PF08668">
    <property type="entry name" value="HDOD"/>
    <property type="match status" value="1"/>
</dbReference>
<dbReference type="InterPro" id="IPR013976">
    <property type="entry name" value="HDOD"/>
</dbReference>
<dbReference type="RefSeq" id="WP_242980674.1">
    <property type="nucleotide sequence ID" value="NZ_PVXQ01000025.1"/>
</dbReference>
<dbReference type="Gene3D" id="3.20.20.450">
    <property type="entry name" value="EAL domain"/>
    <property type="match status" value="1"/>
</dbReference>
<evidence type="ECO:0000313" key="3">
    <source>
        <dbReference type="EMBL" id="PRR81700.1"/>
    </source>
</evidence>
<dbReference type="Proteomes" id="UP000239471">
    <property type="component" value="Unassembled WGS sequence"/>
</dbReference>
<dbReference type="PANTHER" id="PTHR33525">
    <property type="match status" value="1"/>
</dbReference>
<evidence type="ECO:0000259" key="1">
    <source>
        <dbReference type="PROSITE" id="PS50883"/>
    </source>
</evidence>
<accession>A0A2T0BCS5</accession>
<comment type="caution">
    <text evidence="3">The sequence shown here is derived from an EMBL/GenBank/DDBJ whole genome shotgun (WGS) entry which is preliminary data.</text>
</comment>
<feature type="domain" description="HDOD" evidence="2">
    <location>
        <begin position="116"/>
        <end position="303"/>
    </location>
</feature>
<dbReference type="AlphaFoldDB" id="A0A2T0BCS5"/>
<dbReference type="PROSITE" id="PS50883">
    <property type="entry name" value="EAL"/>
    <property type="match status" value="1"/>
</dbReference>
<evidence type="ECO:0000313" key="4">
    <source>
        <dbReference type="Proteomes" id="UP000239471"/>
    </source>
</evidence>
<dbReference type="SUPFAM" id="SSF141868">
    <property type="entry name" value="EAL domain-like"/>
    <property type="match status" value="1"/>
</dbReference>
<dbReference type="SUPFAM" id="SSF109604">
    <property type="entry name" value="HD-domain/PDEase-like"/>
    <property type="match status" value="1"/>
</dbReference>
<organism evidence="3 4">
    <name type="scientific">Clostridium vincentii</name>
    <dbReference type="NCBI Taxonomy" id="52704"/>
    <lineage>
        <taxon>Bacteria</taxon>
        <taxon>Bacillati</taxon>
        <taxon>Bacillota</taxon>
        <taxon>Clostridia</taxon>
        <taxon>Eubacteriales</taxon>
        <taxon>Clostridiaceae</taxon>
        <taxon>Clostridium</taxon>
    </lineage>
</organism>
<name>A0A2T0BCS5_9CLOT</name>
<dbReference type="PANTHER" id="PTHR33525:SF4">
    <property type="entry name" value="CYCLIC DI-GMP PHOSPHODIESTERASE CDGJ"/>
    <property type="match status" value="1"/>
</dbReference>
<feature type="domain" description="EAL" evidence="1">
    <location>
        <begin position="1"/>
        <end position="122"/>
    </location>
</feature>
<dbReference type="Gene3D" id="1.10.3210.10">
    <property type="entry name" value="Hypothetical protein af1432"/>
    <property type="match status" value="1"/>
</dbReference>
<dbReference type="Pfam" id="PF00563">
    <property type="entry name" value="EAL"/>
    <property type="match status" value="1"/>
</dbReference>
<keyword evidence="4" id="KW-1185">Reference proteome</keyword>